<evidence type="ECO:0008006" key="4">
    <source>
        <dbReference type="Google" id="ProtNLM"/>
    </source>
</evidence>
<proteinExistence type="predicted"/>
<evidence type="ECO:0000256" key="1">
    <source>
        <dbReference type="SAM" id="SignalP"/>
    </source>
</evidence>
<gene>
    <name evidence="2" type="ORF">Glove_52g94</name>
</gene>
<keyword evidence="1" id="KW-0732">Signal</keyword>
<organism evidence="2 3">
    <name type="scientific">Diversispora epigaea</name>
    <dbReference type="NCBI Taxonomy" id="1348612"/>
    <lineage>
        <taxon>Eukaryota</taxon>
        <taxon>Fungi</taxon>
        <taxon>Fungi incertae sedis</taxon>
        <taxon>Mucoromycota</taxon>
        <taxon>Glomeromycotina</taxon>
        <taxon>Glomeromycetes</taxon>
        <taxon>Diversisporales</taxon>
        <taxon>Diversisporaceae</taxon>
        <taxon>Diversispora</taxon>
    </lineage>
</organism>
<keyword evidence="3" id="KW-1185">Reference proteome</keyword>
<comment type="caution">
    <text evidence="2">The sequence shown here is derived from an EMBL/GenBank/DDBJ whole genome shotgun (WGS) entry which is preliminary data.</text>
</comment>
<dbReference type="AlphaFoldDB" id="A0A397JGI0"/>
<evidence type="ECO:0000313" key="3">
    <source>
        <dbReference type="Proteomes" id="UP000266861"/>
    </source>
</evidence>
<protein>
    <recommendedName>
        <fullName evidence="4">TLDc domain-containing protein</fullName>
    </recommendedName>
</protein>
<accession>A0A397JGI0</accession>
<sequence length="108" mass="11958">MISLDGLFSFPLCIFIIAIINSEEHIAELSSWIDRKSTTYSLSNIVSSRNFLGNVVVAKVAGADEIIGGYNLVAWGNSTVRNTFVETNDSFIFSLKMEILKFNTQQSS</sequence>
<dbReference type="OrthoDB" id="5953547at2759"/>
<evidence type="ECO:0000313" key="2">
    <source>
        <dbReference type="EMBL" id="RHZ86292.1"/>
    </source>
</evidence>
<feature type="chain" id="PRO_5017467016" description="TLDc domain-containing protein" evidence="1">
    <location>
        <begin position="23"/>
        <end position="108"/>
    </location>
</feature>
<reference evidence="2 3" key="1">
    <citation type="submission" date="2018-08" db="EMBL/GenBank/DDBJ databases">
        <title>Genome and evolution of the arbuscular mycorrhizal fungus Diversispora epigaea (formerly Glomus versiforme) and its bacterial endosymbionts.</title>
        <authorList>
            <person name="Sun X."/>
            <person name="Fei Z."/>
            <person name="Harrison M."/>
        </authorList>
    </citation>
    <scope>NUCLEOTIDE SEQUENCE [LARGE SCALE GENOMIC DNA]</scope>
    <source>
        <strain evidence="2 3">IT104</strain>
    </source>
</reference>
<dbReference type="Proteomes" id="UP000266861">
    <property type="component" value="Unassembled WGS sequence"/>
</dbReference>
<feature type="signal peptide" evidence="1">
    <location>
        <begin position="1"/>
        <end position="22"/>
    </location>
</feature>
<name>A0A397JGI0_9GLOM</name>
<dbReference type="EMBL" id="PQFF01000049">
    <property type="protein sequence ID" value="RHZ86292.1"/>
    <property type="molecule type" value="Genomic_DNA"/>
</dbReference>